<dbReference type="AlphaFoldDB" id="A0A9X4AUL9"/>
<evidence type="ECO:0000313" key="2">
    <source>
        <dbReference type="Proteomes" id="UP001151081"/>
    </source>
</evidence>
<organism evidence="1 2">
    <name type="scientific">Polyangium jinanense</name>
    <dbReference type="NCBI Taxonomy" id="2829994"/>
    <lineage>
        <taxon>Bacteria</taxon>
        <taxon>Pseudomonadati</taxon>
        <taxon>Myxococcota</taxon>
        <taxon>Polyangia</taxon>
        <taxon>Polyangiales</taxon>
        <taxon>Polyangiaceae</taxon>
        <taxon>Polyangium</taxon>
    </lineage>
</organism>
<gene>
    <name evidence="1" type="ORF">KEG57_22975</name>
</gene>
<name>A0A9X4AUL9_9BACT</name>
<dbReference type="PROSITE" id="PS51257">
    <property type="entry name" value="PROKAR_LIPOPROTEIN"/>
    <property type="match status" value="1"/>
</dbReference>
<protein>
    <submittedName>
        <fullName evidence="1">Uncharacterized protein</fullName>
    </submittedName>
</protein>
<keyword evidence="2" id="KW-1185">Reference proteome</keyword>
<dbReference type="RefSeq" id="WP_272458802.1">
    <property type="nucleotide sequence ID" value="NZ_JAGTJJ010000013.1"/>
</dbReference>
<sequence length="157" mass="16951">MGRFHLGVMFVPLLVGCAGGNGGQPAEGAANGAAVEADKPAEPELVGVKKKLQGTWEIVRYTSEHPIPNEAMPLMADLFESLRIGFEKDAQSVRTSKTPDESAPYQIEGESGDAFTLRGSGGMFDGAKCRFLGPDEWEVTDRGKTWPGVSVLRRTRR</sequence>
<comment type="caution">
    <text evidence="1">The sequence shown here is derived from an EMBL/GenBank/DDBJ whole genome shotgun (WGS) entry which is preliminary data.</text>
</comment>
<dbReference type="Proteomes" id="UP001151081">
    <property type="component" value="Unassembled WGS sequence"/>
</dbReference>
<evidence type="ECO:0000313" key="1">
    <source>
        <dbReference type="EMBL" id="MDC3983392.1"/>
    </source>
</evidence>
<dbReference type="EMBL" id="JAGTJJ010000013">
    <property type="protein sequence ID" value="MDC3983392.1"/>
    <property type="molecule type" value="Genomic_DNA"/>
</dbReference>
<proteinExistence type="predicted"/>
<reference evidence="1 2" key="1">
    <citation type="submission" date="2021-04" db="EMBL/GenBank/DDBJ databases">
        <title>Genome analysis of Polyangium sp.</title>
        <authorList>
            <person name="Li Y."/>
            <person name="Wang J."/>
        </authorList>
    </citation>
    <scope>NUCLEOTIDE SEQUENCE [LARGE SCALE GENOMIC DNA]</scope>
    <source>
        <strain evidence="1 2">SDU14</strain>
    </source>
</reference>
<accession>A0A9X4AUL9</accession>